<proteinExistence type="predicted"/>
<gene>
    <name evidence="1" type="ORF">OH76DRAFT_1484468</name>
</gene>
<reference evidence="1 2" key="1">
    <citation type="journal article" date="2018" name="Biotechnol. Biofuels">
        <title>Integrative visual omics of the white-rot fungus Polyporus brumalis exposes the biotechnological potential of its oxidative enzymes for delignifying raw plant biomass.</title>
        <authorList>
            <person name="Miyauchi S."/>
            <person name="Rancon A."/>
            <person name="Drula E."/>
            <person name="Hage H."/>
            <person name="Chaduli D."/>
            <person name="Favel A."/>
            <person name="Grisel S."/>
            <person name="Henrissat B."/>
            <person name="Herpoel-Gimbert I."/>
            <person name="Ruiz-Duenas F.J."/>
            <person name="Chevret D."/>
            <person name="Hainaut M."/>
            <person name="Lin J."/>
            <person name="Wang M."/>
            <person name="Pangilinan J."/>
            <person name="Lipzen A."/>
            <person name="Lesage-Meessen L."/>
            <person name="Navarro D."/>
            <person name="Riley R."/>
            <person name="Grigoriev I.V."/>
            <person name="Zhou S."/>
            <person name="Raouche S."/>
            <person name="Rosso M.N."/>
        </authorList>
    </citation>
    <scope>NUCLEOTIDE SEQUENCE [LARGE SCALE GENOMIC DNA]</scope>
    <source>
        <strain evidence="1 2">BRFM 1820</strain>
    </source>
</reference>
<protein>
    <submittedName>
        <fullName evidence="1">Uncharacterized protein</fullName>
    </submittedName>
</protein>
<organism evidence="1 2">
    <name type="scientific">Lentinus brumalis</name>
    <dbReference type="NCBI Taxonomy" id="2498619"/>
    <lineage>
        <taxon>Eukaryota</taxon>
        <taxon>Fungi</taxon>
        <taxon>Dikarya</taxon>
        <taxon>Basidiomycota</taxon>
        <taxon>Agaricomycotina</taxon>
        <taxon>Agaricomycetes</taxon>
        <taxon>Polyporales</taxon>
        <taxon>Polyporaceae</taxon>
        <taxon>Lentinus</taxon>
    </lineage>
</organism>
<dbReference type="Proteomes" id="UP000256964">
    <property type="component" value="Unassembled WGS sequence"/>
</dbReference>
<sequence length="306" mass="34010">MSTTPRHFLQFDAEEHMVICSHMDLRTILTLRATSHRTMYAVAAMLRLNLERLCEPYLPRAPSFLNALDRLGGFIGGVVAASFLIRQVPARSAPLEVFVSWENWAAMVDELNGNQGCGMGHITQAEDDYMENWLERHAVESSTPFFTPTGREIVLYESTTSDALAPIACRSSTVEVAYVNPIYFGTGYAHLTLARRGLVADPRAESDSVDVVEKWGRWGVDVRFSPKEWKEYQRMACAAGVGLCPFQLRTFTDGTSMRCRMVPLATGPLTSKVGWRLAARRCGVECRGVDGLGSAANFIDKFVNID</sequence>
<evidence type="ECO:0000313" key="1">
    <source>
        <dbReference type="EMBL" id="RDX47786.1"/>
    </source>
</evidence>
<keyword evidence="2" id="KW-1185">Reference proteome</keyword>
<dbReference type="EMBL" id="KZ857416">
    <property type="protein sequence ID" value="RDX47786.1"/>
    <property type="molecule type" value="Genomic_DNA"/>
</dbReference>
<dbReference type="AlphaFoldDB" id="A0A371D5G6"/>
<accession>A0A371D5G6</accession>
<dbReference type="OrthoDB" id="2757384at2759"/>
<evidence type="ECO:0000313" key="2">
    <source>
        <dbReference type="Proteomes" id="UP000256964"/>
    </source>
</evidence>
<name>A0A371D5G6_9APHY</name>